<evidence type="ECO:0000313" key="2">
    <source>
        <dbReference type="EMBL" id="BBY75066.1"/>
    </source>
</evidence>
<dbReference type="InterPro" id="IPR059050">
    <property type="entry name" value="Rv3660c_N"/>
</dbReference>
<reference evidence="2 3" key="1">
    <citation type="journal article" date="2019" name="Emerg. Microbes Infect.">
        <title>Comprehensive subspecies identification of 175 nontuberculous mycobacteria species based on 7547 genomic profiles.</title>
        <authorList>
            <person name="Matsumoto Y."/>
            <person name="Kinjo T."/>
            <person name="Motooka D."/>
            <person name="Nabeya D."/>
            <person name="Jung N."/>
            <person name="Uechi K."/>
            <person name="Horii T."/>
            <person name="Iida T."/>
            <person name="Fujita J."/>
            <person name="Nakamura S."/>
        </authorList>
    </citation>
    <scope>NUCLEOTIDE SEQUENCE [LARGE SCALE GENOMIC DNA]</scope>
    <source>
        <strain evidence="2 3">JCM 6367</strain>
    </source>
</reference>
<evidence type="ECO:0000259" key="1">
    <source>
        <dbReference type="Pfam" id="PF26563"/>
    </source>
</evidence>
<dbReference type="InterPro" id="IPR050625">
    <property type="entry name" value="ParA/MinD_ATPase"/>
</dbReference>
<dbReference type="InterPro" id="IPR022521">
    <property type="entry name" value="Rv3660c"/>
</dbReference>
<dbReference type="Proteomes" id="UP000466554">
    <property type="component" value="Chromosome"/>
</dbReference>
<dbReference type="GO" id="GO:0051782">
    <property type="term" value="P:negative regulation of cell division"/>
    <property type="evidence" value="ECO:0007669"/>
    <property type="project" value="TreeGrafter"/>
</dbReference>
<gene>
    <name evidence="2" type="ORF">MPRF_19650</name>
</gene>
<dbReference type="GO" id="GO:0016887">
    <property type="term" value="F:ATP hydrolysis activity"/>
    <property type="evidence" value="ECO:0007669"/>
    <property type="project" value="TreeGrafter"/>
</dbReference>
<feature type="domain" description="Rv3660c-like CheY-like N-terminal" evidence="1">
    <location>
        <begin position="20"/>
        <end position="124"/>
    </location>
</feature>
<organism evidence="2 3">
    <name type="scientific">Mycolicibacterium parafortuitum</name>
    <name type="common">Mycobacterium parafortuitum</name>
    <dbReference type="NCBI Taxonomy" id="39692"/>
    <lineage>
        <taxon>Bacteria</taxon>
        <taxon>Bacillati</taxon>
        <taxon>Actinomycetota</taxon>
        <taxon>Actinomycetes</taxon>
        <taxon>Mycobacteriales</taxon>
        <taxon>Mycobacteriaceae</taxon>
        <taxon>Mycolicibacterium</taxon>
    </lineage>
</organism>
<proteinExistence type="predicted"/>
<dbReference type="Gene3D" id="3.40.50.300">
    <property type="entry name" value="P-loop containing nucleotide triphosphate hydrolases"/>
    <property type="match status" value="1"/>
</dbReference>
<sequence length="379" mass="38767">MPVPAQAEDMKSADGILALVDDQTLATQVDRVVAAAGLRIVRASEPSSRRVWTSAAAVLLDTTAARRCVERGLPRRPRVLLITADVPAPDDWQAAVAVGAQQIVTLPTDDHHVMAVLADATGPGHDDLGRGPVVSVVSGRGGGGASVFATALAQFAAESLAVESFLVDGDPWGGGLDLVLGSETEPGLRWPDLALAGGRVGYPALRDALPRRHGVTVLSGSRVLSGDRPGSDIDPAPLSAVIDAGSRAGVAVVCDVARRPHTATEIALAAADLVVLVTPADLRSCAAAAATARWVTAANPNTGVVVRGPAPGGLRPADVARIVGLPVLAAMRPQPGLDAALERGGLRVRARSPLARAAREVLSVLDQNPHLHRAAESAA</sequence>
<dbReference type="GO" id="GO:0009898">
    <property type="term" value="C:cytoplasmic side of plasma membrane"/>
    <property type="evidence" value="ECO:0007669"/>
    <property type="project" value="TreeGrafter"/>
</dbReference>
<dbReference type="SUPFAM" id="SSF52540">
    <property type="entry name" value="P-loop containing nucleoside triphosphate hydrolases"/>
    <property type="match status" value="1"/>
</dbReference>
<name>A0A7I7U3L3_MYCPF</name>
<dbReference type="EMBL" id="AP022598">
    <property type="protein sequence ID" value="BBY75066.1"/>
    <property type="molecule type" value="Genomic_DNA"/>
</dbReference>
<dbReference type="NCBIfam" id="TIGR03815">
    <property type="entry name" value="CpaE_hom_Actino"/>
    <property type="match status" value="1"/>
</dbReference>
<dbReference type="AlphaFoldDB" id="A0A7I7U3L3"/>
<dbReference type="GO" id="GO:0005524">
    <property type="term" value="F:ATP binding"/>
    <property type="evidence" value="ECO:0007669"/>
    <property type="project" value="TreeGrafter"/>
</dbReference>
<dbReference type="Pfam" id="PF26563">
    <property type="entry name" value="Rv3660c_N"/>
    <property type="match status" value="1"/>
</dbReference>
<dbReference type="InterPro" id="IPR027417">
    <property type="entry name" value="P-loop_NTPase"/>
</dbReference>
<dbReference type="PANTHER" id="PTHR43384">
    <property type="entry name" value="SEPTUM SITE-DETERMINING PROTEIN MIND HOMOLOG, CHLOROPLASTIC-RELATED"/>
    <property type="match status" value="1"/>
</dbReference>
<evidence type="ECO:0000313" key="3">
    <source>
        <dbReference type="Proteomes" id="UP000466554"/>
    </source>
</evidence>
<protein>
    <submittedName>
        <fullName evidence="2">ATPase AAA</fullName>
    </submittedName>
</protein>
<dbReference type="GO" id="GO:0005829">
    <property type="term" value="C:cytosol"/>
    <property type="evidence" value="ECO:0007669"/>
    <property type="project" value="TreeGrafter"/>
</dbReference>
<accession>A0A7I7U3L3</accession>
<dbReference type="PANTHER" id="PTHR43384:SF11">
    <property type="entry name" value="SEPTUM SITE DETERMINING PROTEIN"/>
    <property type="match status" value="1"/>
</dbReference>